<dbReference type="InterPro" id="IPR001249">
    <property type="entry name" value="AcCoA_biotinCC"/>
</dbReference>
<dbReference type="PRINTS" id="PR01071">
    <property type="entry name" value="ACOABIOTINCC"/>
</dbReference>
<evidence type="ECO:0000259" key="4">
    <source>
        <dbReference type="PROSITE" id="PS50968"/>
    </source>
</evidence>
<comment type="caution">
    <text evidence="5">The sequence shown here is derived from an EMBL/GenBank/DDBJ whole genome shotgun (WGS) entry which is preliminary data.</text>
</comment>
<keyword evidence="2 3" id="KW-0092">Biotin</keyword>
<dbReference type="PANTHER" id="PTHR45266:SF3">
    <property type="entry name" value="OXALOACETATE DECARBOXYLASE ALPHA CHAIN"/>
    <property type="match status" value="1"/>
</dbReference>
<evidence type="ECO:0000256" key="1">
    <source>
        <dbReference type="ARBA" id="ARBA00017562"/>
    </source>
</evidence>
<keyword evidence="3" id="KW-0443">Lipid metabolism</keyword>
<evidence type="ECO:0000256" key="3">
    <source>
        <dbReference type="RuleBase" id="RU364072"/>
    </source>
</evidence>
<sequence length="165" mass="17882">MDRGENTLLKLEDIHELIRLLDESSLSEIHIEFEDGKLQLKKATPEAVAYMPVQTTPGIAASVSPQTAPVAVQTANAPAQVLNDIDVHVITSPMVGTFYRAPSPESAPFVEVGAQVTSKTVVCIIEAMKLMNEIEAEVSGEVIEVLAENGQLVEYGQPLFKVRRA</sequence>
<dbReference type="CDD" id="cd06850">
    <property type="entry name" value="biotinyl_domain"/>
    <property type="match status" value="1"/>
</dbReference>
<accession>A0A4R8LL56</accession>
<dbReference type="NCBIfam" id="TIGR00531">
    <property type="entry name" value="BCCP"/>
    <property type="match status" value="1"/>
</dbReference>
<dbReference type="GO" id="GO:0009317">
    <property type="term" value="C:acetyl-CoA carboxylase complex"/>
    <property type="evidence" value="ECO:0007669"/>
    <property type="project" value="InterPro"/>
</dbReference>
<gene>
    <name evidence="5" type="ORF">C7445_11146</name>
</gene>
<organism evidence="5 6">
    <name type="scientific">Alicyclobacillus sacchari</name>
    <dbReference type="NCBI Taxonomy" id="392010"/>
    <lineage>
        <taxon>Bacteria</taxon>
        <taxon>Bacillati</taxon>
        <taxon>Bacillota</taxon>
        <taxon>Bacilli</taxon>
        <taxon>Bacillales</taxon>
        <taxon>Alicyclobacillaceae</taxon>
        <taxon>Alicyclobacillus</taxon>
    </lineage>
</organism>
<name>A0A4R8LL56_9BACL</name>
<dbReference type="GO" id="GO:0006633">
    <property type="term" value="P:fatty acid biosynthetic process"/>
    <property type="evidence" value="ECO:0007669"/>
    <property type="project" value="UniProtKB-UniPathway"/>
</dbReference>
<dbReference type="SUPFAM" id="SSF51230">
    <property type="entry name" value="Single hybrid motif"/>
    <property type="match status" value="1"/>
</dbReference>
<comment type="pathway">
    <text evidence="3">Lipid metabolism; fatty acid biosynthesis.</text>
</comment>
<keyword evidence="6" id="KW-1185">Reference proteome</keyword>
<keyword evidence="3" id="KW-0444">Lipid biosynthesis</keyword>
<proteinExistence type="predicted"/>
<comment type="function">
    <text evidence="3">This protein is a component of the acetyl coenzyme A carboxylase complex; first, biotin carboxylase catalyzes the carboxylation of the carrier protein and then the transcarboxylase transfers the carboxyl group to form malonyl-CoA.</text>
</comment>
<evidence type="ECO:0000313" key="6">
    <source>
        <dbReference type="Proteomes" id="UP000294581"/>
    </source>
</evidence>
<dbReference type="PROSITE" id="PS50968">
    <property type="entry name" value="BIOTINYL_LIPOYL"/>
    <property type="match status" value="1"/>
</dbReference>
<dbReference type="Proteomes" id="UP000294581">
    <property type="component" value="Unassembled WGS sequence"/>
</dbReference>
<feature type="domain" description="Lipoyl-binding" evidence="4">
    <location>
        <begin position="87"/>
        <end position="163"/>
    </location>
</feature>
<evidence type="ECO:0000313" key="5">
    <source>
        <dbReference type="EMBL" id="TDY43399.1"/>
    </source>
</evidence>
<dbReference type="Pfam" id="PF00364">
    <property type="entry name" value="Biotin_lipoyl"/>
    <property type="match status" value="1"/>
</dbReference>
<keyword evidence="3" id="KW-0275">Fatty acid biosynthesis</keyword>
<dbReference type="InterPro" id="IPR011053">
    <property type="entry name" value="Single_hybrid_motif"/>
</dbReference>
<dbReference type="UniPathway" id="UPA00094"/>
<protein>
    <recommendedName>
        <fullName evidence="1 3">Biotin carboxyl carrier protein of acetyl-CoA carboxylase</fullName>
    </recommendedName>
</protein>
<reference evidence="5 6" key="1">
    <citation type="submission" date="2019-03" db="EMBL/GenBank/DDBJ databases">
        <title>Genomic Encyclopedia of Type Strains, Phase IV (KMG-IV): sequencing the most valuable type-strain genomes for metagenomic binning, comparative biology and taxonomic classification.</title>
        <authorList>
            <person name="Goeker M."/>
        </authorList>
    </citation>
    <scope>NUCLEOTIDE SEQUENCE [LARGE SCALE GENOMIC DNA]</scope>
    <source>
        <strain evidence="5 6">DSM 17974</strain>
    </source>
</reference>
<dbReference type="EMBL" id="SORF01000011">
    <property type="protein sequence ID" value="TDY43399.1"/>
    <property type="molecule type" value="Genomic_DNA"/>
</dbReference>
<dbReference type="PANTHER" id="PTHR45266">
    <property type="entry name" value="OXALOACETATE DECARBOXYLASE ALPHA CHAIN"/>
    <property type="match status" value="1"/>
</dbReference>
<dbReference type="AlphaFoldDB" id="A0A4R8LL56"/>
<keyword evidence="3" id="KW-0276">Fatty acid metabolism</keyword>
<dbReference type="InterPro" id="IPR050709">
    <property type="entry name" value="Biotin_Carboxyl_Carrier/Decarb"/>
</dbReference>
<dbReference type="GO" id="GO:0003989">
    <property type="term" value="F:acetyl-CoA carboxylase activity"/>
    <property type="evidence" value="ECO:0007669"/>
    <property type="project" value="InterPro"/>
</dbReference>
<dbReference type="Gene3D" id="2.40.50.100">
    <property type="match status" value="1"/>
</dbReference>
<evidence type="ECO:0000256" key="2">
    <source>
        <dbReference type="ARBA" id="ARBA00023267"/>
    </source>
</evidence>
<dbReference type="InterPro" id="IPR000089">
    <property type="entry name" value="Biotin_lipoyl"/>
</dbReference>